<dbReference type="PATRIC" id="fig|658445.3.peg.1451"/>
<dbReference type="PROSITE" id="PS51257">
    <property type="entry name" value="PROKAR_LIPOPROTEIN"/>
    <property type="match status" value="1"/>
</dbReference>
<name>A0A0C5W4J3_9GAMM</name>
<feature type="signal peptide" evidence="1">
    <location>
        <begin position="1"/>
        <end position="19"/>
    </location>
</feature>
<evidence type="ECO:0000313" key="2">
    <source>
        <dbReference type="EMBL" id="AJR06361.1"/>
    </source>
</evidence>
<accession>A0A0C5W4J3</accession>
<keyword evidence="1" id="KW-0732">Signal</keyword>
<gene>
    <name evidence="2" type="ORF">H744_1c1338</name>
</gene>
<dbReference type="EMBL" id="CP005973">
    <property type="protein sequence ID" value="AJR06361.1"/>
    <property type="molecule type" value="Genomic_DNA"/>
</dbReference>
<feature type="chain" id="PRO_5002191548" description="Lipoprotein" evidence="1">
    <location>
        <begin position="20"/>
        <end position="278"/>
    </location>
</feature>
<dbReference type="AlphaFoldDB" id="A0A0C5W4J3"/>
<dbReference type="KEGG" id="pgb:H744_1c1338"/>
<organism evidence="2 3">
    <name type="scientific">Photobacterium gaetbulicola Gung47</name>
    <dbReference type="NCBI Taxonomy" id="658445"/>
    <lineage>
        <taxon>Bacteria</taxon>
        <taxon>Pseudomonadati</taxon>
        <taxon>Pseudomonadota</taxon>
        <taxon>Gammaproteobacteria</taxon>
        <taxon>Vibrionales</taxon>
        <taxon>Vibrionaceae</taxon>
        <taxon>Photobacterium</taxon>
    </lineage>
</organism>
<dbReference type="HOGENOM" id="CLU_1000594_0_0_6"/>
<proteinExistence type="predicted"/>
<reference evidence="2 3" key="1">
    <citation type="submission" date="2013-05" db="EMBL/GenBank/DDBJ databases">
        <title>Complete genome sequence of the lipase-producing bacterium Photobacterium gaetbulicola Gung47.</title>
        <authorList>
            <person name="Kim Y.-O."/>
        </authorList>
    </citation>
    <scope>NUCLEOTIDE SEQUENCE [LARGE SCALE GENOMIC DNA]</scope>
    <source>
        <strain evidence="2 3">Gung47</strain>
    </source>
</reference>
<evidence type="ECO:0000256" key="1">
    <source>
        <dbReference type="SAM" id="SignalP"/>
    </source>
</evidence>
<sequence>MNYLSKSIAITLTALLITACGGGGSGESKGSNNNNSSENTGSIVTLPATSQDISSSSGHNTSKLNFNTNIIVDSRDNSVSATTKIYNYADHQTGLRVDQSDSIAIFADGQAVTLSEYFSIDMGTQYHFTLPINASSYEFQYTRNGTIVAQGSLDSLPQAFGVSGTVNGDDISISLHKNADHTYEYLLESLTCQYNIDDMTAVVRNIHSRNGEGVLTGDYNKKISTLFDTTLDSLQSEFGTCTVEVDFSSESNSINRVLSSKNISIFSFSTQLAVLKLF</sequence>
<evidence type="ECO:0000313" key="3">
    <source>
        <dbReference type="Proteomes" id="UP000032303"/>
    </source>
</evidence>
<protein>
    <recommendedName>
        <fullName evidence="4">Lipoprotein</fullName>
    </recommendedName>
</protein>
<evidence type="ECO:0008006" key="4">
    <source>
        <dbReference type="Google" id="ProtNLM"/>
    </source>
</evidence>
<keyword evidence="3" id="KW-1185">Reference proteome</keyword>
<dbReference type="OrthoDB" id="9943336at2"/>
<dbReference type="Proteomes" id="UP000032303">
    <property type="component" value="Chromosome 1"/>
</dbReference>